<dbReference type="InterPro" id="IPR052712">
    <property type="entry name" value="Acid_resist_chaperone_HdeD"/>
</dbReference>
<keyword evidence="3" id="KW-1185">Reference proteome</keyword>
<organism evidence="2 3">
    <name type="scientific">Muricaecibacterium torontonense</name>
    <dbReference type="NCBI Taxonomy" id="3032871"/>
    <lineage>
        <taxon>Bacteria</taxon>
        <taxon>Bacillati</taxon>
        <taxon>Actinomycetota</taxon>
        <taxon>Coriobacteriia</taxon>
        <taxon>Coriobacteriales</taxon>
        <taxon>Atopobiaceae</taxon>
        <taxon>Muricaecibacterium</taxon>
    </lineage>
</organism>
<dbReference type="GO" id="GO:0005886">
    <property type="term" value="C:plasma membrane"/>
    <property type="evidence" value="ECO:0007669"/>
    <property type="project" value="TreeGrafter"/>
</dbReference>
<evidence type="ECO:0000313" key="2">
    <source>
        <dbReference type="EMBL" id="TGY62203.1"/>
    </source>
</evidence>
<keyword evidence="1" id="KW-0472">Membrane</keyword>
<dbReference type="InterPro" id="IPR005325">
    <property type="entry name" value="DUF308_memb"/>
</dbReference>
<feature type="transmembrane region" description="Helical" evidence="1">
    <location>
        <begin position="111"/>
        <end position="133"/>
    </location>
</feature>
<name>A0A4S2F3R1_9ACTN</name>
<protein>
    <recommendedName>
        <fullName evidence="4">HdeD family acid-resistance protein</fullName>
    </recommendedName>
</protein>
<feature type="transmembrane region" description="Helical" evidence="1">
    <location>
        <begin position="30"/>
        <end position="49"/>
    </location>
</feature>
<dbReference type="Pfam" id="PF03729">
    <property type="entry name" value="DUF308"/>
    <property type="match status" value="1"/>
</dbReference>
<gene>
    <name evidence="2" type="ORF">E5334_05980</name>
</gene>
<feature type="transmembrane region" description="Helical" evidence="1">
    <location>
        <begin position="145"/>
        <end position="165"/>
    </location>
</feature>
<dbReference type="EMBL" id="SRYE01000003">
    <property type="protein sequence ID" value="TGY62203.1"/>
    <property type="molecule type" value="Genomic_DNA"/>
</dbReference>
<sequence>MSLMGTSEDINGFIPWEVTMNQSLFKRTKASIIILGVALTLLGMGFFIAPAASALFLVYVCGWAFIFAGIGTIVGYFRHDPADRGAANIVLAVVEIVLGIFIMVWPGWSMMYLVILLGCVIFMTGVWDIFDAFSIRHIEGSRWGLWLVLGILTVFCGILTFITPFSMAEAIMLVGGICLIFDGVTEICLGIAL</sequence>
<keyword evidence="1" id="KW-0812">Transmembrane</keyword>
<dbReference type="AlphaFoldDB" id="A0A4S2F3R1"/>
<evidence type="ECO:0000313" key="3">
    <source>
        <dbReference type="Proteomes" id="UP000310263"/>
    </source>
</evidence>
<dbReference type="PANTHER" id="PTHR34989">
    <property type="entry name" value="PROTEIN HDED"/>
    <property type="match status" value="1"/>
</dbReference>
<feature type="transmembrane region" description="Helical" evidence="1">
    <location>
        <begin position="89"/>
        <end position="105"/>
    </location>
</feature>
<dbReference type="PANTHER" id="PTHR34989:SF1">
    <property type="entry name" value="PROTEIN HDED"/>
    <property type="match status" value="1"/>
</dbReference>
<keyword evidence="1" id="KW-1133">Transmembrane helix</keyword>
<evidence type="ECO:0000256" key="1">
    <source>
        <dbReference type="SAM" id="Phobius"/>
    </source>
</evidence>
<evidence type="ECO:0008006" key="4">
    <source>
        <dbReference type="Google" id="ProtNLM"/>
    </source>
</evidence>
<comment type="caution">
    <text evidence="2">The sequence shown here is derived from an EMBL/GenBank/DDBJ whole genome shotgun (WGS) entry which is preliminary data.</text>
</comment>
<dbReference type="Proteomes" id="UP000310263">
    <property type="component" value="Unassembled WGS sequence"/>
</dbReference>
<proteinExistence type="predicted"/>
<dbReference type="OrthoDB" id="3192598at2"/>
<reference evidence="2 3" key="1">
    <citation type="submission" date="2019-04" db="EMBL/GenBank/DDBJ databases">
        <title>Microbes associate with the intestines of laboratory mice.</title>
        <authorList>
            <person name="Navarre W."/>
            <person name="Wong E."/>
            <person name="Huang K."/>
            <person name="Tropini C."/>
            <person name="Ng K."/>
            <person name="Yu B."/>
        </authorList>
    </citation>
    <scope>NUCLEOTIDE SEQUENCE [LARGE SCALE GENOMIC DNA]</scope>
    <source>
        <strain evidence="2 3">NM07_P-09</strain>
    </source>
</reference>
<accession>A0A4S2F3R1</accession>
<feature type="transmembrane region" description="Helical" evidence="1">
    <location>
        <begin position="55"/>
        <end position="77"/>
    </location>
</feature>
<feature type="transmembrane region" description="Helical" evidence="1">
    <location>
        <begin position="171"/>
        <end position="192"/>
    </location>
</feature>